<organism evidence="2 3">
    <name type="scientific">Stenotrophomonas geniculata N1</name>
    <dbReference type="NCBI Taxonomy" id="1167641"/>
    <lineage>
        <taxon>Bacteria</taxon>
        <taxon>Pseudomonadati</taxon>
        <taxon>Pseudomonadota</taxon>
        <taxon>Gammaproteobacteria</taxon>
        <taxon>Lysobacterales</taxon>
        <taxon>Lysobacteraceae</taxon>
        <taxon>Stenotrophomonas</taxon>
    </lineage>
</organism>
<dbReference type="InterPro" id="IPR012349">
    <property type="entry name" value="Split_barrel_FMN-bd"/>
</dbReference>
<gene>
    <name evidence="2" type="ORF">W7K_11020</name>
</gene>
<dbReference type="EMBL" id="AJLO02000024">
    <property type="protein sequence ID" value="KOE98923.1"/>
    <property type="molecule type" value="Genomic_DNA"/>
</dbReference>
<dbReference type="Pfam" id="PF16242">
    <property type="entry name" value="Pyrid_ox_like"/>
    <property type="match status" value="1"/>
</dbReference>
<dbReference type="PANTHER" id="PTHR34818:SF1">
    <property type="entry name" value="PROTEIN BLI-3"/>
    <property type="match status" value="1"/>
</dbReference>
<reference evidence="2 3" key="1">
    <citation type="journal article" date="2012" name="J. Bacteriol.">
        <title>Genome sequence of a novel nicotine-degrading strain, Pseudomonas geniculata N1.</title>
        <authorList>
            <person name="Tang H."/>
            <person name="Yu H."/>
            <person name="Tai C."/>
            <person name="Huang K."/>
            <person name="Liu Y."/>
            <person name="Wang L."/>
            <person name="Yao Y."/>
            <person name="Wu G."/>
            <person name="Xu P."/>
        </authorList>
    </citation>
    <scope>NUCLEOTIDE SEQUENCE [LARGE SCALE GENOMIC DNA]</scope>
    <source>
        <strain evidence="2 3">N1</strain>
    </source>
</reference>
<sequence>MKDDTMTQLTLPELAKKMADIDFTMLQTRAGGEIAGRPMSNNGDVDYDGDSWFFTTEDTDMVHEIEADPAVALGFSGSRSLLGKPPLFVHVQGRAALVRDRAVMREHWVKDLERWFEQGVDTPGLVLIHVRASRIHYWDGEDQGEMAV</sequence>
<protein>
    <submittedName>
        <fullName evidence="2">Pyridoxamine 5'-phosphate oxidase</fullName>
    </submittedName>
</protein>
<dbReference type="Gene3D" id="2.30.110.10">
    <property type="entry name" value="Electron Transport, Fmn-binding Protein, Chain A"/>
    <property type="match status" value="1"/>
</dbReference>
<dbReference type="Proteomes" id="UP000036890">
    <property type="component" value="Unassembled WGS sequence"/>
</dbReference>
<dbReference type="InterPro" id="IPR038725">
    <property type="entry name" value="YdaG_split_barrel_FMN-bd"/>
</dbReference>
<dbReference type="SUPFAM" id="SSF50475">
    <property type="entry name" value="FMN-binding split barrel"/>
    <property type="match status" value="1"/>
</dbReference>
<dbReference type="AlphaFoldDB" id="A0A0L8A953"/>
<dbReference type="PANTHER" id="PTHR34818">
    <property type="entry name" value="PROTEIN BLI-3"/>
    <property type="match status" value="1"/>
</dbReference>
<feature type="domain" description="General stress protein FMN-binding split barrel" evidence="1">
    <location>
        <begin position="13"/>
        <end position="143"/>
    </location>
</feature>
<name>A0A0L8A953_9GAMM</name>
<accession>A0A0L8A953</accession>
<evidence type="ECO:0000259" key="1">
    <source>
        <dbReference type="Pfam" id="PF16242"/>
    </source>
</evidence>
<evidence type="ECO:0000313" key="3">
    <source>
        <dbReference type="Proteomes" id="UP000036890"/>
    </source>
</evidence>
<dbReference type="OrthoDB" id="1432662at2"/>
<proteinExistence type="predicted"/>
<dbReference type="InterPro" id="IPR052917">
    <property type="entry name" value="Stress-Dev_Protein"/>
</dbReference>
<evidence type="ECO:0000313" key="2">
    <source>
        <dbReference type="EMBL" id="KOE98923.1"/>
    </source>
</evidence>
<comment type="caution">
    <text evidence="2">The sequence shown here is derived from an EMBL/GenBank/DDBJ whole genome shotgun (WGS) entry which is preliminary data.</text>
</comment>